<comment type="caution">
    <text evidence="1">The sequence shown here is derived from an EMBL/GenBank/DDBJ whole genome shotgun (WGS) entry which is preliminary data.</text>
</comment>
<sequence length="296" mass="33526">MKPINLRIITRSFLTRSHLSTNAPSPPSQWSSLSSIIYTYPAIYRWSVMLHHLSNTFLAKYKLPAQYSHRWSEIARKPRLCFRYPDMTIHTSRGALLEFLQSVRKNQPAVICTNVDIRLDHIFLGKGARRMLRSSNAGGSSLLSEALSIELLGRLFGMDLVKTETELVYRYSGPITDYAGRLPRLVATAANTNTLGVSVTRAVAYKRRYTKEDATHLLKRKLQGILQSNENIAFPKFNKQILHVWTESGANAELVQRVCKKLSNDLRGNTIVLITTVNASSVFFNNNSHLSFMNKP</sequence>
<evidence type="ECO:0000313" key="1">
    <source>
        <dbReference type="EMBL" id="KAF7730698.1"/>
    </source>
</evidence>
<proteinExistence type="predicted"/>
<keyword evidence="2" id="KW-1185">Reference proteome</keyword>
<dbReference type="Proteomes" id="UP000605846">
    <property type="component" value="Unassembled WGS sequence"/>
</dbReference>
<dbReference type="EMBL" id="JABAYA010000014">
    <property type="protein sequence ID" value="KAF7730698.1"/>
    <property type="molecule type" value="Genomic_DNA"/>
</dbReference>
<accession>A0A8H7BXY0</accession>
<reference evidence="1" key="1">
    <citation type="submission" date="2020-01" db="EMBL/GenBank/DDBJ databases">
        <title>Genome Sequencing of Three Apophysomyces-Like Fungal Strains Confirms a Novel Fungal Genus in the Mucoromycota with divergent Burkholderia-like Endosymbiotic Bacteria.</title>
        <authorList>
            <person name="Stajich J.E."/>
            <person name="Macias A.M."/>
            <person name="Carter-House D."/>
            <person name="Lovett B."/>
            <person name="Kasson L.R."/>
            <person name="Berry K."/>
            <person name="Grigoriev I."/>
            <person name="Chang Y."/>
            <person name="Spatafora J."/>
            <person name="Kasson M.T."/>
        </authorList>
    </citation>
    <scope>NUCLEOTIDE SEQUENCE</scope>
    <source>
        <strain evidence="1">NRRL A-21654</strain>
    </source>
</reference>
<protein>
    <submittedName>
        <fullName evidence="1">Uncharacterized protein</fullName>
    </submittedName>
</protein>
<evidence type="ECO:0000313" key="2">
    <source>
        <dbReference type="Proteomes" id="UP000605846"/>
    </source>
</evidence>
<dbReference type="OrthoDB" id="10260545at2759"/>
<dbReference type="AlphaFoldDB" id="A0A8H7BXY0"/>
<gene>
    <name evidence="1" type="ORF">EC973_001647</name>
</gene>
<name>A0A8H7BXY0_9FUNG</name>
<organism evidence="1 2">
    <name type="scientific">Apophysomyces ossiformis</name>
    <dbReference type="NCBI Taxonomy" id="679940"/>
    <lineage>
        <taxon>Eukaryota</taxon>
        <taxon>Fungi</taxon>
        <taxon>Fungi incertae sedis</taxon>
        <taxon>Mucoromycota</taxon>
        <taxon>Mucoromycotina</taxon>
        <taxon>Mucoromycetes</taxon>
        <taxon>Mucorales</taxon>
        <taxon>Mucorineae</taxon>
        <taxon>Mucoraceae</taxon>
        <taxon>Apophysomyces</taxon>
    </lineage>
</organism>